<evidence type="ECO:0000313" key="2">
    <source>
        <dbReference type="Proteomes" id="UP000886819"/>
    </source>
</evidence>
<sequence length="122" mass="13651">MLRKASEPAAHVAGFGLYLEGFGPPSLPQGVFCGEEQRLSVARCLLRGGRISERDTFDARMRADGCFRSPDTVAAVEKTENTAKLVQIDEYFRLGMAKRLPCAGNWCIINWLLENIHHKRSK</sequence>
<organism evidence="1 2">
    <name type="scientific">Candidatus Avichristensenella intestinipullorum</name>
    <dbReference type="NCBI Taxonomy" id="2840693"/>
    <lineage>
        <taxon>Bacteria</taxon>
        <taxon>Bacillati</taxon>
        <taxon>Bacillota</taxon>
        <taxon>Clostridia</taxon>
        <taxon>Candidatus Avichristensenella</taxon>
    </lineage>
</organism>
<proteinExistence type="predicted"/>
<gene>
    <name evidence="1" type="ORF">IAA66_03300</name>
</gene>
<comment type="caution">
    <text evidence="1">The sequence shown here is derived from an EMBL/GenBank/DDBJ whole genome shotgun (WGS) entry which is preliminary data.</text>
</comment>
<reference evidence="1" key="1">
    <citation type="submission" date="2020-10" db="EMBL/GenBank/DDBJ databases">
        <authorList>
            <person name="Gilroy R."/>
        </authorList>
    </citation>
    <scope>NUCLEOTIDE SEQUENCE</scope>
    <source>
        <strain evidence="1">ChiHile30-977</strain>
    </source>
</reference>
<protein>
    <submittedName>
        <fullName evidence="1">Uncharacterized protein</fullName>
    </submittedName>
</protein>
<reference evidence="1" key="2">
    <citation type="journal article" date="2021" name="PeerJ">
        <title>Extensive microbial diversity within the chicken gut microbiome revealed by metagenomics and culture.</title>
        <authorList>
            <person name="Gilroy R."/>
            <person name="Ravi A."/>
            <person name="Getino M."/>
            <person name="Pursley I."/>
            <person name="Horton D.L."/>
            <person name="Alikhan N.F."/>
            <person name="Baker D."/>
            <person name="Gharbi K."/>
            <person name="Hall N."/>
            <person name="Watson M."/>
            <person name="Adriaenssens E.M."/>
            <person name="Foster-Nyarko E."/>
            <person name="Jarju S."/>
            <person name="Secka A."/>
            <person name="Antonio M."/>
            <person name="Oren A."/>
            <person name="Chaudhuri R.R."/>
            <person name="La Ragione R."/>
            <person name="Hildebrand F."/>
            <person name="Pallen M.J."/>
        </authorList>
    </citation>
    <scope>NUCLEOTIDE SEQUENCE</scope>
    <source>
        <strain evidence="1">ChiHile30-977</strain>
    </source>
</reference>
<accession>A0A9D1CIQ9</accession>
<dbReference type="Proteomes" id="UP000886819">
    <property type="component" value="Unassembled WGS sequence"/>
</dbReference>
<dbReference type="EMBL" id="DVFI01000045">
    <property type="protein sequence ID" value="HIQ62598.1"/>
    <property type="molecule type" value="Genomic_DNA"/>
</dbReference>
<name>A0A9D1CIQ9_9FIRM</name>
<dbReference type="AlphaFoldDB" id="A0A9D1CIQ9"/>
<evidence type="ECO:0000313" key="1">
    <source>
        <dbReference type="EMBL" id="HIQ62598.1"/>
    </source>
</evidence>